<evidence type="ECO:0000256" key="6">
    <source>
        <dbReference type="ARBA" id="ARBA00022692"/>
    </source>
</evidence>
<organism evidence="12 13">
    <name type="scientific">Cryobacterium cheniae</name>
    <dbReference type="NCBI Taxonomy" id="1259262"/>
    <lineage>
        <taxon>Bacteria</taxon>
        <taxon>Bacillati</taxon>
        <taxon>Actinomycetota</taxon>
        <taxon>Actinomycetes</taxon>
        <taxon>Micrococcales</taxon>
        <taxon>Microbacteriaceae</taxon>
        <taxon>Cryobacterium</taxon>
    </lineage>
</organism>
<feature type="transmembrane region" description="Helical" evidence="11">
    <location>
        <begin position="28"/>
        <end position="49"/>
    </location>
</feature>
<feature type="transmembrane region" description="Helical" evidence="11">
    <location>
        <begin position="273"/>
        <end position="306"/>
    </location>
</feature>
<accession>A0A4R8XSB7</accession>
<dbReference type="Proteomes" id="UP000298433">
    <property type="component" value="Unassembled WGS sequence"/>
</dbReference>
<evidence type="ECO:0000256" key="4">
    <source>
        <dbReference type="ARBA" id="ARBA00022519"/>
    </source>
</evidence>
<evidence type="ECO:0000313" key="13">
    <source>
        <dbReference type="Proteomes" id="UP000298433"/>
    </source>
</evidence>
<dbReference type="PANTHER" id="PTHR32196:SF32">
    <property type="entry name" value="XYLOSE TRANSPORT SYSTEM PERMEASE PROTEIN XYLH"/>
    <property type="match status" value="1"/>
</dbReference>
<dbReference type="CDD" id="cd06579">
    <property type="entry name" value="TM_PBP1_transp_AraH_like"/>
    <property type="match status" value="1"/>
</dbReference>
<gene>
    <name evidence="12" type="ORF">E3T23_06930</name>
</gene>
<keyword evidence="6 11" id="KW-0812">Transmembrane</keyword>
<feature type="transmembrane region" description="Helical" evidence="11">
    <location>
        <begin position="133"/>
        <end position="153"/>
    </location>
</feature>
<proteinExistence type="predicted"/>
<dbReference type="AlphaFoldDB" id="A0A4R8XSB7"/>
<feature type="transmembrane region" description="Helical" evidence="11">
    <location>
        <begin position="192"/>
        <end position="209"/>
    </location>
</feature>
<evidence type="ECO:0000256" key="8">
    <source>
        <dbReference type="ARBA" id="ARBA00023136"/>
    </source>
</evidence>
<comment type="caution">
    <text evidence="12">The sequence shown here is derived from an EMBL/GenBank/DDBJ whole genome shotgun (WGS) entry which is preliminary data.</text>
</comment>
<feature type="transmembrane region" description="Helical" evidence="11">
    <location>
        <begin position="82"/>
        <end position="99"/>
    </location>
</feature>
<evidence type="ECO:0000256" key="9">
    <source>
        <dbReference type="ARBA" id="ARBA00035611"/>
    </source>
</evidence>
<keyword evidence="7 11" id="KW-1133">Transmembrane helix</keyword>
<keyword evidence="3" id="KW-1003">Cell membrane</keyword>
<dbReference type="EMBL" id="SOGN01000035">
    <property type="protein sequence ID" value="TFC81214.1"/>
    <property type="molecule type" value="Genomic_DNA"/>
</dbReference>
<evidence type="ECO:0000313" key="12">
    <source>
        <dbReference type="EMBL" id="TFC81214.1"/>
    </source>
</evidence>
<dbReference type="Pfam" id="PF02653">
    <property type="entry name" value="BPD_transp_2"/>
    <property type="match status" value="1"/>
</dbReference>
<protein>
    <recommendedName>
        <fullName evidence="10">Xylose transport system permease protein XylH</fullName>
    </recommendedName>
</protein>
<dbReference type="GO" id="GO:0022857">
    <property type="term" value="F:transmembrane transporter activity"/>
    <property type="evidence" value="ECO:0007669"/>
    <property type="project" value="InterPro"/>
</dbReference>
<comment type="function">
    <text evidence="9">Part of the binding-protein-dependent transport system for D-xylose. Probably responsible for the translocation of the substrate across the membrane.</text>
</comment>
<dbReference type="InterPro" id="IPR001851">
    <property type="entry name" value="ABC_transp_permease"/>
</dbReference>
<keyword evidence="2" id="KW-0813">Transport</keyword>
<keyword evidence="13" id="KW-1185">Reference proteome</keyword>
<evidence type="ECO:0000256" key="10">
    <source>
        <dbReference type="ARBA" id="ARBA00035686"/>
    </source>
</evidence>
<dbReference type="PANTHER" id="PTHR32196">
    <property type="entry name" value="ABC TRANSPORTER PERMEASE PROTEIN YPHD-RELATED-RELATED"/>
    <property type="match status" value="1"/>
</dbReference>
<keyword evidence="5" id="KW-0762">Sugar transport</keyword>
<name>A0A4R8XSB7_9MICO</name>
<evidence type="ECO:0000256" key="5">
    <source>
        <dbReference type="ARBA" id="ARBA00022597"/>
    </source>
</evidence>
<comment type="subcellular location">
    <subcellularLocation>
        <location evidence="1">Cell membrane</location>
        <topology evidence="1">Multi-pass membrane protein</topology>
    </subcellularLocation>
</comment>
<reference evidence="12 13" key="1">
    <citation type="submission" date="2019-03" db="EMBL/GenBank/DDBJ databases">
        <title>Genomics of glacier-inhabiting Cryobacterium strains.</title>
        <authorList>
            <person name="Liu Q."/>
            <person name="Xin Y.-H."/>
        </authorList>
    </citation>
    <scope>NUCLEOTIDE SEQUENCE [LARGE SCALE GENOMIC DNA]</scope>
    <source>
        <strain evidence="12 13">TMT2-48-2</strain>
    </source>
</reference>
<sequence length="346" mass="36307">MTVAVGAEIDERPTRAHPLLTVLRRPEVGALVAAVAIFLFFSLSTQAFLTPAGISTWLYSASLFGIMAVAVALLMIGGEFDLSAGAMTGTTGLIVGVVTTQWGLNIWLALVLALVVALSIGAGNAWVVMKTGLPSFIVTLATFFILQGCNLALTKLITGSVAIQGMGSVPGFDQVKVFFGSSFPFLGMDVKISIVWWIALTALATWVLLRTRPGNWIFAVGGQVTSSRQVGVPVLKVKLGLFMTTAGAGWLVGMLQLFDVSTVQATTGVGQEFIYIICAVVGGCLLTGGYGSAIGAALGALIYGMTLQGIVFAQWDNNWLKAFLGGMLLLAVLVNLLVRRQSGVRA</sequence>
<evidence type="ECO:0000256" key="3">
    <source>
        <dbReference type="ARBA" id="ARBA00022475"/>
    </source>
</evidence>
<keyword evidence="8 11" id="KW-0472">Membrane</keyword>
<evidence type="ECO:0000256" key="2">
    <source>
        <dbReference type="ARBA" id="ARBA00022448"/>
    </source>
</evidence>
<evidence type="ECO:0000256" key="1">
    <source>
        <dbReference type="ARBA" id="ARBA00004651"/>
    </source>
</evidence>
<dbReference type="GO" id="GO:0005886">
    <property type="term" value="C:plasma membrane"/>
    <property type="evidence" value="ECO:0007669"/>
    <property type="project" value="UniProtKB-SubCell"/>
</dbReference>
<dbReference type="RefSeq" id="WP_134369644.1">
    <property type="nucleotide sequence ID" value="NZ_SOGN01000035.1"/>
</dbReference>
<dbReference type="OrthoDB" id="6844941at2"/>
<feature type="transmembrane region" description="Helical" evidence="11">
    <location>
        <begin position="56"/>
        <end position="76"/>
    </location>
</feature>
<evidence type="ECO:0000256" key="7">
    <source>
        <dbReference type="ARBA" id="ARBA00022989"/>
    </source>
</evidence>
<evidence type="ECO:0000256" key="11">
    <source>
        <dbReference type="SAM" id="Phobius"/>
    </source>
</evidence>
<feature type="transmembrane region" description="Helical" evidence="11">
    <location>
        <begin position="318"/>
        <end position="338"/>
    </location>
</feature>
<keyword evidence="4" id="KW-0997">Cell inner membrane</keyword>
<feature type="transmembrane region" description="Helical" evidence="11">
    <location>
        <begin position="239"/>
        <end position="261"/>
    </location>
</feature>
<feature type="transmembrane region" description="Helical" evidence="11">
    <location>
        <begin position="106"/>
        <end position="127"/>
    </location>
</feature>